<protein>
    <submittedName>
        <fullName evidence="2">Uncharacterized protein</fullName>
    </submittedName>
</protein>
<evidence type="ECO:0000313" key="3">
    <source>
        <dbReference type="Proteomes" id="UP000638648"/>
    </source>
</evidence>
<dbReference type="AlphaFoldDB" id="A0A927MU56"/>
<reference evidence="2" key="1">
    <citation type="submission" date="2020-10" db="EMBL/GenBank/DDBJ databases">
        <title>Sequencing the genomes of 1000 actinobacteria strains.</title>
        <authorList>
            <person name="Klenk H.-P."/>
        </authorList>
    </citation>
    <scope>NUCLEOTIDE SEQUENCE</scope>
    <source>
        <strain evidence="2">DSM 45354</strain>
    </source>
</reference>
<proteinExistence type="predicted"/>
<comment type="caution">
    <text evidence="2">The sequence shown here is derived from an EMBL/GenBank/DDBJ whole genome shotgun (WGS) entry which is preliminary data.</text>
</comment>
<organism evidence="2 3">
    <name type="scientific">Actinopolymorpha pittospori</name>
    <dbReference type="NCBI Taxonomy" id="648752"/>
    <lineage>
        <taxon>Bacteria</taxon>
        <taxon>Bacillati</taxon>
        <taxon>Actinomycetota</taxon>
        <taxon>Actinomycetes</taxon>
        <taxon>Propionibacteriales</taxon>
        <taxon>Actinopolymorphaceae</taxon>
        <taxon>Actinopolymorpha</taxon>
    </lineage>
</organism>
<evidence type="ECO:0000313" key="2">
    <source>
        <dbReference type="EMBL" id="MBE1606951.1"/>
    </source>
</evidence>
<feature type="region of interest" description="Disordered" evidence="1">
    <location>
        <begin position="1"/>
        <end position="31"/>
    </location>
</feature>
<evidence type="ECO:0000256" key="1">
    <source>
        <dbReference type="SAM" id="MobiDB-lite"/>
    </source>
</evidence>
<accession>A0A927MU56</accession>
<gene>
    <name evidence="2" type="ORF">HEB94_003799</name>
</gene>
<keyword evidence="3" id="KW-1185">Reference proteome</keyword>
<name>A0A927MU56_9ACTN</name>
<dbReference type="Proteomes" id="UP000638648">
    <property type="component" value="Unassembled WGS sequence"/>
</dbReference>
<dbReference type="EMBL" id="JADBEM010000001">
    <property type="protein sequence ID" value="MBE1606951.1"/>
    <property type="molecule type" value="Genomic_DNA"/>
</dbReference>
<sequence length="31" mass="3057">MSVPGSARQRDADPGGPTLSNADRIGVTGSS</sequence>